<gene>
    <name evidence="2" type="ORF">LCGC14_2674100</name>
</gene>
<organism evidence="2">
    <name type="scientific">marine sediment metagenome</name>
    <dbReference type="NCBI Taxonomy" id="412755"/>
    <lineage>
        <taxon>unclassified sequences</taxon>
        <taxon>metagenomes</taxon>
        <taxon>ecological metagenomes</taxon>
    </lineage>
</organism>
<sequence length="69" mass="7933">NINKRTAEDVITSGAEGEQEKTSLDEMEEIKKSDAFLQRFHKDHKTTMARFMELNQIIANAGQAQQPRR</sequence>
<comment type="caution">
    <text evidence="2">The sequence shown here is derived from an EMBL/GenBank/DDBJ whole genome shotgun (WGS) entry which is preliminary data.</text>
</comment>
<protein>
    <recommendedName>
        <fullName evidence="3">DUF4142 domain-containing protein</fullName>
    </recommendedName>
</protein>
<dbReference type="AlphaFoldDB" id="A0A0F9BY55"/>
<name>A0A0F9BY55_9ZZZZ</name>
<dbReference type="EMBL" id="LAZR01046968">
    <property type="protein sequence ID" value="KKK95309.1"/>
    <property type="molecule type" value="Genomic_DNA"/>
</dbReference>
<proteinExistence type="predicted"/>
<evidence type="ECO:0000256" key="1">
    <source>
        <dbReference type="SAM" id="MobiDB-lite"/>
    </source>
</evidence>
<evidence type="ECO:0000313" key="2">
    <source>
        <dbReference type="EMBL" id="KKK95309.1"/>
    </source>
</evidence>
<feature type="region of interest" description="Disordered" evidence="1">
    <location>
        <begin position="1"/>
        <end position="24"/>
    </location>
</feature>
<accession>A0A0F9BY55</accession>
<evidence type="ECO:0008006" key="3">
    <source>
        <dbReference type="Google" id="ProtNLM"/>
    </source>
</evidence>
<reference evidence="2" key="1">
    <citation type="journal article" date="2015" name="Nature">
        <title>Complex archaea that bridge the gap between prokaryotes and eukaryotes.</title>
        <authorList>
            <person name="Spang A."/>
            <person name="Saw J.H."/>
            <person name="Jorgensen S.L."/>
            <person name="Zaremba-Niedzwiedzka K."/>
            <person name="Martijn J."/>
            <person name="Lind A.E."/>
            <person name="van Eijk R."/>
            <person name="Schleper C."/>
            <person name="Guy L."/>
            <person name="Ettema T.J."/>
        </authorList>
    </citation>
    <scope>NUCLEOTIDE SEQUENCE</scope>
</reference>
<feature type="non-terminal residue" evidence="2">
    <location>
        <position position="1"/>
    </location>
</feature>